<reference evidence="1" key="2">
    <citation type="journal article" date="2015" name="Data Brief">
        <title>Shoot transcriptome of the giant reed, Arundo donax.</title>
        <authorList>
            <person name="Barrero R.A."/>
            <person name="Guerrero F.D."/>
            <person name="Moolhuijzen P."/>
            <person name="Goolsby J.A."/>
            <person name="Tidwell J."/>
            <person name="Bellgard S.E."/>
            <person name="Bellgard M.I."/>
        </authorList>
    </citation>
    <scope>NUCLEOTIDE SEQUENCE</scope>
    <source>
        <tissue evidence="1">Shoot tissue taken approximately 20 cm above the soil surface</tissue>
    </source>
</reference>
<sequence>MRDSGNNTWSTNATSNVSELSCHLRFFNCSGA</sequence>
<evidence type="ECO:0000313" key="1">
    <source>
        <dbReference type="EMBL" id="JAE25800.1"/>
    </source>
</evidence>
<organism evidence="1">
    <name type="scientific">Arundo donax</name>
    <name type="common">Giant reed</name>
    <name type="synonym">Donax arundinaceus</name>
    <dbReference type="NCBI Taxonomy" id="35708"/>
    <lineage>
        <taxon>Eukaryota</taxon>
        <taxon>Viridiplantae</taxon>
        <taxon>Streptophyta</taxon>
        <taxon>Embryophyta</taxon>
        <taxon>Tracheophyta</taxon>
        <taxon>Spermatophyta</taxon>
        <taxon>Magnoliopsida</taxon>
        <taxon>Liliopsida</taxon>
        <taxon>Poales</taxon>
        <taxon>Poaceae</taxon>
        <taxon>PACMAD clade</taxon>
        <taxon>Arundinoideae</taxon>
        <taxon>Arundineae</taxon>
        <taxon>Arundo</taxon>
    </lineage>
</organism>
<accession>A0A0A9GKZ1</accession>
<name>A0A0A9GKZ1_ARUDO</name>
<reference evidence="1" key="1">
    <citation type="submission" date="2014-09" db="EMBL/GenBank/DDBJ databases">
        <authorList>
            <person name="Magalhaes I.L.F."/>
            <person name="Oliveira U."/>
            <person name="Santos F.R."/>
            <person name="Vidigal T.H.D.A."/>
            <person name="Brescovit A.D."/>
            <person name="Santos A.J."/>
        </authorList>
    </citation>
    <scope>NUCLEOTIDE SEQUENCE</scope>
    <source>
        <tissue evidence="1">Shoot tissue taken approximately 20 cm above the soil surface</tissue>
    </source>
</reference>
<proteinExistence type="predicted"/>
<dbReference type="AlphaFoldDB" id="A0A0A9GKZ1"/>
<dbReference type="EMBL" id="GBRH01172096">
    <property type="protein sequence ID" value="JAE25800.1"/>
    <property type="molecule type" value="Transcribed_RNA"/>
</dbReference>
<protein>
    <submittedName>
        <fullName evidence="1">Uncharacterized protein</fullName>
    </submittedName>
</protein>